<dbReference type="EMBL" id="GGMR01013480">
    <property type="protein sequence ID" value="MBY26099.1"/>
    <property type="molecule type" value="Transcribed_RNA"/>
</dbReference>
<evidence type="ECO:0000256" key="3">
    <source>
        <dbReference type="SAM" id="MobiDB-lite"/>
    </source>
</evidence>
<evidence type="ECO:0008006" key="6">
    <source>
        <dbReference type="Google" id="ProtNLM"/>
    </source>
</evidence>
<protein>
    <recommendedName>
        <fullName evidence="6">Protein FAM114A2</fullName>
    </recommendedName>
</protein>
<dbReference type="InterPro" id="IPR007998">
    <property type="entry name" value="DUF719"/>
</dbReference>
<keyword evidence="2" id="KW-0597">Phosphoprotein</keyword>
<evidence type="ECO:0000256" key="4">
    <source>
        <dbReference type="SAM" id="Phobius"/>
    </source>
</evidence>
<comment type="similarity">
    <text evidence="1">Belongs to the FAM114 family.</text>
</comment>
<feature type="region of interest" description="Disordered" evidence="3">
    <location>
        <begin position="1"/>
        <end position="48"/>
    </location>
</feature>
<organism evidence="5">
    <name type="scientific">Schizaphis graminum</name>
    <name type="common">Green bug aphid</name>
    <dbReference type="NCBI Taxonomy" id="13262"/>
    <lineage>
        <taxon>Eukaryota</taxon>
        <taxon>Metazoa</taxon>
        <taxon>Ecdysozoa</taxon>
        <taxon>Arthropoda</taxon>
        <taxon>Hexapoda</taxon>
        <taxon>Insecta</taxon>
        <taxon>Pterygota</taxon>
        <taxon>Neoptera</taxon>
        <taxon>Paraneoptera</taxon>
        <taxon>Hemiptera</taxon>
        <taxon>Sternorrhyncha</taxon>
        <taxon>Aphidomorpha</taxon>
        <taxon>Aphidoidea</taxon>
        <taxon>Aphididae</taxon>
        <taxon>Aphidini</taxon>
        <taxon>Schizaphis</taxon>
    </lineage>
</organism>
<keyword evidence="4" id="KW-1133">Transmembrane helix</keyword>
<reference evidence="5" key="1">
    <citation type="submission" date="2018-04" db="EMBL/GenBank/DDBJ databases">
        <title>Transcriptome of Schizaphis graminum biotype I.</title>
        <authorList>
            <person name="Scully E.D."/>
            <person name="Geib S.M."/>
            <person name="Palmer N.A."/>
            <person name="Koch K."/>
            <person name="Bradshaw J."/>
            <person name="Heng-Moss T."/>
            <person name="Sarath G."/>
        </authorList>
    </citation>
    <scope>NUCLEOTIDE SEQUENCE</scope>
</reference>
<accession>A0A2S2P9G9</accession>
<proteinExistence type="inferred from homology"/>
<evidence type="ECO:0000313" key="5">
    <source>
        <dbReference type="EMBL" id="MBY26099.1"/>
    </source>
</evidence>
<evidence type="ECO:0000256" key="2">
    <source>
        <dbReference type="ARBA" id="ARBA00022553"/>
    </source>
</evidence>
<name>A0A2S2P9G9_SCHGA</name>
<gene>
    <name evidence="5" type="ORF">g.83036</name>
</gene>
<feature type="compositionally biased region" description="Acidic residues" evidence="3">
    <location>
        <begin position="23"/>
        <end position="33"/>
    </location>
</feature>
<dbReference type="AlphaFoldDB" id="A0A2S2P9G9"/>
<keyword evidence="4" id="KW-0812">Transmembrane</keyword>
<keyword evidence="4" id="KW-0472">Membrane</keyword>
<evidence type="ECO:0000256" key="1">
    <source>
        <dbReference type="ARBA" id="ARBA00006903"/>
    </source>
</evidence>
<feature type="transmembrane region" description="Helical" evidence="4">
    <location>
        <begin position="172"/>
        <end position="191"/>
    </location>
</feature>
<sequence>MYKVMSDSEVEFESADEGNKDEDGWEIESDFDLPDVKPVSVEHKPTETKLSTLSNVSDNVDTKHSGLNDAFNAVSTVQSKLDKLVVNNDNSSKSGFQVSEIEQNEIKQTSTQTSGWGGWSSGWSVNSLLSTASILTNQVSQGLTNVIGAPAPEQLASVDKDKEIKDLKETNVNGNNFYMYIYIFFLLYYFMF</sequence>
<dbReference type="Pfam" id="PF05334">
    <property type="entry name" value="DUF719"/>
    <property type="match status" value="1"/>
</dbReference>